<dbReference type="EMBL" id="CM056820">
    <property type="protein sequence ID" value="KAJ8615241.1"/>
    <property type="molecule type" value="Genomic_DNA"/>
</dbReference>
<gene>
    <name evidence="1" type="ORF">MRB53_034613</name>
</gene>
<dbReference type="Proteomes" id="UP001234297">
    <property type="component" value="Chromosome 12"/>
</dbReference>
<evidence type="ECO:0000313" key="2">
    <source>
        <dbReference type="Proteomes" id="UP001234297"/>
    </source>
</evidence>
<sequence>MKQQICRILLFLFFFSVFLFCFSKAAAYKNDTVGDSLGWYDKLQEPTINYQEWAAGKNFSLGDFLKYARWFIWLKNNVAKEK</sequence>
<accession>A0ACC2K288</accession>
<organism evidence="1 2">
    <name type="scientific">Persea americana</name>
    <name type="common">Avocado</name>
    <dbReference type="NCBI Taxonomy" id="3435"/>
    <lineage>
        <taxon>Eukaryota</taxon>
        <taxon>Viridiplantae</taxon>
        <taxon>Streptophyta</taxon>
        <taxon>Embryophyta</taxon>
        <taxon>Tracheophyta</taxon>
        <taxon>Spermatophyta</taxon>
        <taxon>Magnoliopsida</taxon>
        <taxon>Magnoliidae</taxon>
        <taxon>Laurales</taxon>
        <taxon>Lauraceae</taxon>
        <taxon>Persea</taxon>
    </lineage>
</organism>
<evidence type="ECO:0000313" key="1">
    <source>
        <dbReference type="EMBL" id="KAJ8615241.1"/>
    </source>
</evidence>
<keyword evidence="2" id="KW-1185">Reference proteome</keyword>
<proteinExistence type="predicted"/>
<protein>
    <submittedName>
        <fullName evidence="1">Uncharacterized protein</fullName>
    </submittedName>
</protein>
<comment type="caution">
    <text evidence="1">The sequence shown here is derived from an EMBL/GenBank/DDBJ whole genome shotgun (WGS) entry which is preliminary data.</text>
</comment>
<reference evidence="1 2" key="1">
    <citation type="journal article" date="2022" name="Hortic Res">
        <title>A haplotype resolved chromosomal level avocado genome allows analysis of novel avocado genes.</title>
        <authorList>
            <person name="Nath O."/>
            <person name="Fletcher S.J."/>
            <person name="Hayward A."/>
            <person name="Shaw L.M."/>
            <person name="Masouleh A.K."/>
            <person name="Furtado A."/>
            <person name="Henry R.J."/>
            <person name="Mitter N."/>
        </authorList>
    </citation>
    <scope>NUCLEOTIDE SEQUENCE [LARGE SCALE GENOMIC DNA]</scope>
    <source>
        <strain evidence="2">cv. Hass</strain>
    </source>
</reference>
<name>A0ACC2K288_PERAE</name>